<sequence>MKMKTTVIFLLNCFPSLKRGLKSVRDLLFPNAAVSAHYVSLKGAEADTEGQRLRAAWQDNALPQRQRELVEQQLLQYRNGARIDVFDVFADSVRALPELSQGMSLLEIGCSSGFYSEVIELAELPVKYAGCDYSDAFIRLAREKYPFINFSVEDATALRYSDKSFDVAVSGCCLLHIPEYTKAVEETARVAGRYAIFHRTPVVWGRPEQWYRKQAYGVETVEIHFNESEFLVLLAENELELIATYTLHEEKSDTDCAQGQAIRTYVCKKKDQ</sequence>
<reference evidence="2 3" key="1">
    <citation type="submission" date="2023-07" db="EMBL/GenBank/DDBJ databases">
        <title>Sorghum-associated microbial communities from plants grown in Nebraska, USA.</title>
        <authorList>
            <person name="Schachtman D."/>
        </authorList>
    </citation>
    <scope>NUCLEOTIDE SEQUENCE [LARGE SCALE GENOMIC DNA]</scope>
    <source>
        <strain evidence="2 3">BE308</strain>
    </source>
</reference>
<dbReference type="RefSeq" id="WP_310340527.1">
    <property type="nucleotide sequence ID" value="NZ_JAVDXO010000002.1"/>
</dbReference>
<protein>
    <submittedName>
        <fullName evidence="2">Ubiquinone/menaquinone biosynthesis C-methylase UbiE</fullName>
    </submittedName>
</protein>
<keyword evidence="3" id="KW-1185">Reference proteome</keyword>
<dbReference type="SUPFAM" id="SSF53335">
    <property type="entry name" value="S-adenosyl-L-methionine-dependent methyltransferases"/>
    <property type="match status" value="1"/>
</dbReference>
<dbReference type="InterPro" id="IPR029063">
    <property type="entry name" value="SAM-dependent_MTases_sf"/>
</dbReference>
<feature type="domain" description="Methyltransferase type 11" evidence="1">
    <location>
        <begin position="106"/>
        <end position="190"/>
    </location>
</feature>
<dbReference type="Proteomes" id="UP001268089">
    <property type="component" value="Unassembled WGS sequence"/>
</dbReference>
<accession>A0ABU1ZM90</accession>
<dbReference type="Pfam" id="PF08241">
    <property type="entry name" value="Methyltransf_11"/>
    <property type="match status" value="1"/>
</dbReference>
<evidence type="ECO:0000259" key="1">
    <source>
        <dbReference type="Pfam" id="PF08241"/>
    </source>
</evidence>
<gene>
    <name evidence="2" type="ORF">J2X15_001303</name>
</gene>
<name>A0ABU1ZM90_9BURK</name>
<dbReference type="EMBL" id="JAVDXO010000002">
    <property type="protein sequence ID" value="MDR7306025.1"/>
    <property type="molecule type" value="Genomic_DNA"/>
</dbReference>
<keyword evidence="2" id="KW-0830">Ubiquinone</keyword>
<evidence type="ECO:0000313" key="3">
    <source>
        <dbReference type="Proteomes" id="UP001268089"/>
    </source>
</evidence>
<dbReference type="Gene3D" id="3.40.50.150">
    <property type="entry name" value="Vaccinia Virus protein VP39"/>
    <property type="match status" value="1"/>
</dbReference>
<dbReference type="InterPro" id="IPR013216">
    <property type="entry name" value="Methyltransf_11"/>
</dbReference>
<proteinExistence type="predicted"/>
<dbReference type="CDD" id="cd02440">
    <property type="entry name" value="AdoMet_MTases"/>
    <property type="match status" value="1"/>
</dbReference>
<comment type="caution">
    <text evidence="2">The sequence shown here is derived from an EMBL/GenBank/DDBJ whole genome shotgun (WGS) entry which is preliminary data.</text>
</comment>
<organism evidence="2 3">
    <name type="scientific">Rhodoferax saidenbachensis</name>
    <dbReference type="NCBI Taxonomy" id="1484693"/>
    <lineage>
        <taxon>Bacteria</taxon>
        <taxon>Pseudomonadati</taxon>
        <taxon>Pseudomonadota</taxon>
        <taxon>Betaproteobacteria</taxon>
        <taxon>Burkholderiales</taxon>
        <taxon>Comamonadaceae</taxon>
        <taxon>Rhodoferax</taxon>
    </lineage>
</organism>
<evidence type="ECO:0000313" key="2">
    <source>
        <dbReference type="EMBL" id="MDR7306025.1"/>
    </source>
</evidence>